<protein>
    <submittedName>
        <fullName evidence="6">Phage holin family protein</fullName>
    </submittedName>
</protein>
<evidence type="ECO:0000256" key="4">
    <source>
        <dbReference type="ARBA" id="ARBA00023136"/>
    </source>
</evidence>
<evidence type="ECO:0000313" key="7">
    <source>
        <dbReference type="Proteomes" id="UP000707138"/>
    </source>
</evidence>
<keyword evidence="2 5" id="KW-0812">Transmembrane</keyword>
<proteinExistence type="predicted"/>
<dbReference type="EMBL" id="JACJLA010000016">
    <property type="protein sequence ID" value="MBM6913306.1"/>
    <property type="molecule type" value="Genomic_DNA"/>
</dbReference>
<gene>
    <name evidence="6" type="ORF">H6A01_08235</name>
</gene>
<comment type="subcellular location">
    <subcellularLocation>
        <location evidence="1">Membrane</location>
        <topology evidence="1">Multi-pass membrane protein</topology>
    </subcellularLocation>
</comment>
<sequence>MIEFIKGLFPTTAQLPFAGGGAMLTLIFNSLFPIHEWLVVLLYAMVVDFILGVMAAYLNDNLALDSRRGNRGLLKKVCILVIVSLCSILATEFNISAIYYVAVGGYISIEILSILENAGKAGIPIPAKLRDTLAQLADNKLEKK</sequence>
<reference evidence="6 7" key="1">
    <citation type="journal article" date="2021" name="Sci. Rep.">
        <title>The distribution of antibiotic resistance genes in chicken gut microbiota commensals.</title>
        <authorList>
            <person name="Juricova H."/>
            <person name="Matiasovicova J."/>
            <person name="Kubasova T."/>
            <person name="Cejkova D."/>
            <person name="Rychlik I."/>
        </authorList>
    </citation>
    <scope>NUCLEOTIDE SEQUENCE [LARGE SCALE GENOMIC DNA]</scope>
    <source>
        <strain evidence="6 7">An537</strain>
    </source>
</reference>
<keyword evidence="3 5" id="KW-1133">Transmembrane helix</keyword>
<evidence type="ECO:0000256" key="1">
    <source>
        <dbReference type="ARBA" id="ARBA00004141"/>
    </source>
</evidence>
<name>A0ABS2GGX4_9FIRM</name>
<keyword evidence="4 5" id="KW-0472">Membrane</keyword>
<evidence type="ECO:0000256" key="3">
    <source>
        <dbReference type="ARBA" id="ARBA00022989"/>
    </source>
</evidence>
<feature type="transmembrane region" description="Helical" evidence="5">
    <location>
        <begin position="37"/>
        <end position="58"/>
    </location>
</feature>
<evidence type="ECO:0000313" key="6">
    <source>
        <dbReference type="EMBL" id="MBM6913306.1"/>
    </source>
</evidence>
<comment type="caution">
    <text evidence="6">The sequence shown here is derived from an EMBL/GenBank/DDBJ whole genome shotgun (WGS) entry which is preliminary data.</text>
</comment>
<accession>A0ABS2GGX4</accession>
<evidence type="ECO:0000256" key="5">
    <source>
        <dbReference type="SAM" id="Phobius"/>
    </source>
</evidence>
<evidence type="ECO:0000256" key="2">
    <source>
        <dbReference type="ARBA" id="ARBA00022692"/>
    </source>
</evidence>
<feature type="transmembrane region" description="Helical" evidence="5">
    <location>
        <begin position="73"/>
        <end position="91"/>
    </location>
</feature>
<keyword evidence="7" id="KW-1185">Reference proteome</keyword>
<dbReference type="NCBIfam" id="TIGR01593">
    <property type="entry name" value="holin_tox_secr"/>
    <property type="match status" value="1"/>
</dbReference>
<dbReference type="Pfam" id="PF05105">
    <property type="entry name" value="Phage_holin_4_1"/>
    <property type="match status" value="1"/>
</dbReference>
<organism evidence="6 7">
    <name type="scientific">Veillonella magna</name>
    <dbReference type="NCBI Taxonomy" id="464322"/>
    <lineage>
        <taxon>Bacteria</taxon>
        <taxon>Bacillati</taxon>
        <taxon>Bacillota</taxon>
        <taxon>Negativicutes</taxon>
        <taxon>Veillonellales</taxon>
        <taxon>Veillonellaceae</taxon>
        <taxon>Veillonella</taxon>
    </lineage>
</organism>
<dbReference type="RefSeq" id="WP_205088249.1">
    <property type="nucleotide sequence ID" value="NZ_JACJLA010000016.1"/>
</dbReference>
<dbReference type="InterPro" id="IPR006480">
    <property type="entry name" value="Phage_holin_4_1"/>
</dbReference>
<feature type="transmembrane region" description="Helical" evidence="5">
    <location>
        <begin position="12"/>
        <end position="31"/>
    </location>
</feature>
<dbReference type="Proteomes" id="UP000707138">
    <property type="component" value="Unassembled WGS sequence"/>
</dbReference>